<sequence>MTDHQRRPVLFATLSHPGLFNPLAGIAAELSRRGVDDVWFGCTDDRKADVEAMSPDGRINYVSLGPYLTELQPGKWSEETFRGLNSRSRVRAFATLLDVNLIGATGSEFYQFALDAIDRIKPALMVIDASTMWSLDAAQTRGVPYVLNSPGIVSYLYPQVFPWSYPAAFSGLPYPMTFRQKVTNSLFSMTRMSVFANPKRIVDAIRFVRGRRELNIRNAINNLPARGNDAVAILGHSLYGIEYPFDWAPEHLHMIGAVVPPPNESTADSDVMRWIQDRESVIYFGFGSMNRPPRRQIEALL</sequence>
<dbReference type="SUPFAM" id="SSF53756">
    <property type="entry name" value="UDP-Glycosyltransferase/glycogen phosphorylase"/>
    <property type="match status" value="1"/>
</dbReference>
<organism evidence="1 2">
    <name type="scientific">Kibdelosporangium lantanae</name>
    <dbReference type="NCBI Taxonomy" id="1497396"/>
    <lineage>
        <taxon>Bacteria</taxon>
        <taxon>Bacillati</taxon>
        <taxon>Actinomycetota</taxon>
        <taxon>Actinomycetes</taxon>
        <taxon>Pseudonocardiales</taxon>
        <taxon>Pseudonocardiaceae</taxon>
        <taxon>Kibdelosporangium</taxon>
    </lineage>
</organism>
<dbReference type="Proteomes" id="UP001597045">
    <property type="component" value="Unassembled WGS sequence"/>
</dbReference>
<keyword evidence="2" id="KW-1185">Reference proteome</keyword>
<name>A0ABW3MDR7_9PSEU</name>
<dbReference type="EMBL" id="JBHTIS010001458">
    <property type="protein sequence ID" value="MFD1048208.1"/>
    <property type="molecule type" value="Genomic_DNA"/>
</dbReference>
<accession>A0ABW3MDR7</accession>
<evidence type="ECO:0000313" key="1">
    <source>
        <dbReference type="EMBL" id="MFD1048208.1"/>
    </source>
</evidence>
<evidence type="ECO:0000313" key="2">
    <source>
        <dbReference type="Proteomes" id="UP001597045"/>
    </source>
</evidence>
<protein>
    <submittedName>
        <fullName evidence="1">Uncharacterized protein</fullName>
    </submittedName>
</protein>
<gene>
    <name evidence="1" type="ORF">ACFQ1S_23035</name>
</gene>
<dbReference type="Gene3D" id="3.40.50.2000">
    <property type="entry name" value="Glycogen Phosphorylase B"/>
    <property type="match status" value="1"/>
</dbReference>
<comment type="caution">
    <text evidence="1">The sequence shown here is derived from an EMBL/GenBank/DDBJ whole genome shotgun (WGS) entry which is preliminary data.</text>
</comment>
<reference evidence="2" key="1">
    <citation type="journal article" date="2019" name="Int. J. Syst. Evol. Microbiol.">
        <title>The Global Catalogue of Microorganisms (GCM) 10K type strain sequencing project: providing services to taxonomists for standard genome sequencing and annotation.</title>
        <authorList>
            <consortium name="The Broad Institute Genomics Platform"/>
            <consortium name="The Broad Institute Genome Sequencing Center for Infectious Disease"/>
            <person name="Wu L."/>
            <person name="Ma J."/>
        </authorList>
    </citation>
    <scope>NUCLEOTIDE SEQUENCE [LARGE SCALE GENOMIC DNA]</scope>
    <source>
        <strain evidence="2">JCM 31486</strain>
    </source>
</reference>
<proteinExistence type="predicted"/>
<feature type="non-terminal residue" evidence="1">
    <location>
        <position position="301"/>
    </location>
</feature>